<dbReference type="KEGG" id="mpq:ABA45_07090"/>
<accession>A0A0H4HZU9</accession>
<evidence type="ECO:0000256" key="5">
    <source>
        <dbReference type="ARBA" id="ARBA00048542"/>
    </source>
</evidence>
<feature type="domain" description="Flavodoxin-like fold" evidence="7">
    <location>
        <begin position="1"/>
        <end position="188"/>
    </location>
</feature>
<dbReference type="SUPFAM" id="SSF52218">
    <property type="entry name" value="Flavoproteins"/>
    <property type="match status" value="1"/>
</dbReference>
<dbReference type="STRING" id="330734.ABA45_07090"/>
<evidence type="ECO:0000256" key="3">
    <source>
        <dbReference type="ARBA" id="ARBA00023002"/>
    </source>
</evidence>
<proteinExistence type="inferred from homology"/>
<dbReference type="InterPro" id="IPR029039">
    <property type="entry name" value="Flavoprotein-like_sf"/>
</dbReference>
<gene>
    <name evidence="6" type="primary">azoR</name>
    <name evidence="8" type="ORF">ABA45_07090</name>
</gene>
<dbReference type="PANTHER" id="PTHR43741:SF2">
    <property type="entry name" value="FMN-DEPENDENT NADH:QUINONE OXIDOREDUCTASE"/>
    <property type="match status" value="1"/>
</dbReference>
<comment type="catalytic activity">
    <reaction evidence="5">
        <text>N,N-dimethyl-1,4-phenylenediamine + anthranilate + 2 NAD(+) = 2-(4-dimethylaminophenyl)diazenylbenzoate + 2 NADH + 2 H(+)</text>
        <dbReference type="Rhea" id="RHEA:55872"/>
        <dbReference type="ChEBI" id="CHEBI:15378"/>
        <dbReference type="ChEBI" id="CHEBI:15783"/>
        <dbReference type="ChEBI" id="CHEBI:16567"/>
        <dbReference type="ChEBI" id="CHEBI:57540"/>
        <dbReference type="ChEBI" id="CHEBI:57945"/>
        <dbReference type="ChEBI" id="CHEBI:71579"/>
        <dbReference type="EC" id="1.7.1.17"/>
    </reaction>
    <physiologicalReaction direction="right-to-left" evidence="5">
        <dbReference type="Rhea" id="RHEA:55874"/>
    </physiologicalReaction>
</comment>
<dbReference type="InterPro" id="IPR050104">
    <property type="entry name" value="FMN-dep_NADH:Q_OxRdtase_AzoR1"/>
</dbReference>
<keyword evidence="1 6" id="KW-0285">Flavoprotein</keyword>
<evidence type="ECO:0000256" key="1">
    <source>
        <dbReference type="ARBA" id="ARBA00022630"/>
    </source>
</evidence>
<evidence type="ECO:0000313" key="8">
    <source>
        <dbReference type="EMBL" id="AKO52221.1"/>
    </source>
</evidence>
<dbReference type="EMBL" id="CP011494">
    <property type="protein sequence ID" value="AKO52221.1"/>
    <property type="molecule type" value="Genomic_DNA"/>
</dbReference>
<sequence length="202" mass="21821">MTVLHINSSVRFSNSNTRIIGQYLLDALGEPTISRDLAQHPLPPINAEDLVDLHSSSNSDRASLQAQFILSDQLIDELKNADTLVLAAPIYNFGIPATLKQWIDSICRAGVSFKYTEQGPVGLLGVKRAFIITASGGTPVGSDIDFASRYLEHICKFIGVSEVFHIDASGSKRTPDQVIAQGKQQVDALMSTYSANESKGAT</sequence>
<dbReference type="GO" id="GO:0009055">
    <property type="term" value="F:electron transfer activity"/>
    <property type="evidence" value="ECO:0007669"/>
    <property type="project" value="UniProtKB-UniRule"/>
</dbReference>
<comment type="similarity">
    <text evidence="6">Belongs to the azoreductase type 1 family.</text>
</comment>
<evidence type="ECO:0000259" key="7">
    <source>
        <dbReference type="Pfam" id="PF02525"/>
    </source>
</evidence>
<comment type="catalytic activity">
    <reaction evidence="6">
        <text>2 a quinone + NADH + H(+) = 2 a 1,4-benzosemiquinone + NAD(+)</text>
        <dbReference type="Rhea" id="RHEA:65952"/>
        <dbReference type="ChEBI" id="CHEBI:15378"/>
        <dbReference type="ChEBI" id="CHEBI:57540"/>
        <dbReference type="ChEBI" id="CHEBI:57945"/>
        <dbReference type="ChEBI" id="CHEBI:132124"/>
        <dbReference type="ChEBI" id="CHEBI:134225"/>
    </reaction>
</comment>
<dbReference type="EC" id="1.7.1.17" evidence="6"/>
<keyword evidence="9" id="KW-1185">Reference proteome</keyword>
<dbReference type="GO" id="GO:0010181">
    <property type="term" value="F:FMN binding"/>
    <property type="evidence" value="ECO:0007669"/>
    <property type="project" value="UniProtKB-UniRule"/>
</dbReference>
<protein>
    <recommendedName>
        <fullName evidence="6">FMN dependent NADH:quinone oxidoreductase</fullName>
        <ecNumber evidence="6">1.6.5.-</ecNumber>
    </recommendedName>
    <alternativeName>
        <fullName evidence="6">Azo-dye reductase</fullName>
    </alternativeName>
    <alternativeName>
        <fullName evidence="6">FMN-dependent NADH-azo compound oxidoreductase</fullName>
    </alternativeName>
    <alternativeName>
        <fullName evidence="6">FMN-dependent NADH-azoreductase</fullName>
        <ecNumber evidence="6">1.7.1.17</ecNumber>
    </alternativeName>
</protein>
<comment type="function">
    <text evidence="6">Quinone reductase that provides resistance to thiol-specific stress caused by electrophilic quinones.</text>
</comment>
<dbReference type="HAMAP" id="MF_01216">
    <property type="entry name" value="Azoreductase_type1"/>
    <property type="match status" value="1"/>
</dbReference>
<dbReference type="AlphaFoldDB" id="A0A0H4HZU9"/>
<keyword evidence="3 6" id="KW-0560">Oxidoreductase</keyword>
<dbReference type="GO" id="GO:0016655">
    <property type="term" value="F:oxidoreductase activity, acting on NAD(P)H, quinone or similar compound as acceptor"/>
    <property type="evidence" value="ECO:0007669"/>
    <property type="project" value="InterPro"/>
</dbReference>
<dbReference type="Proteomes" id="UP000036406">
    <property type="component" value="Chromosome"/>
</dbReference>
<keyword evidence="2 6" id="KW-0288">FMN</keyword>
<name>A0A0H4HZU9_9GAMM</name>
<dbReference type="InterPro" id="IPR023048">
    <property type="entry name" value="NADH:quinone_OxRdtase_FMN_depd"/>
</dbReference>
<keyword evidence="4 6" id="KW-0520">NAD</keyword>
<dbReference type="RefSeq" id="WP_048384918.1">
    <property type="nucleotide sequence ID" value="NZ_CP011494.1"/>
</dbReference>
<evidence type="ECO:0000256" key="2">
    <source>
        <dbReference type="ARBA" id="ARBA00022643"/>
    </source>
</evidence>
<comment type="cofactor">
    <cofactor evidence="6">
        <name>FMN</name>
        <dbReference type="ChEBI" id="CHEBI:58210"/>
    </cofactor>
    <text evidence="6">Binds 1 FMN per subunit.</text>
</comment>
<dbReference type="EC" id="1.6.5.-" evidence="6"/>
<comment type="subunit">
    <text evidence="6">Homodimer.</text>
</comment>
<reference evidence="8 9" key="1">
    <citation type="submission" date="2015-05" db="EMBL/GenBank/DDBJ databases">
        <title>Complete genome of Marinobacter psychrophilus strain 20041T isolated from sea-ice of the Canadian Basin.</title>
        <authorList>
            <person name="Song L."/>
            <person name="Ren L."/>
            <person name="Yu Y."/>
            <person name="Wang X."/>
        </authorList>
    </citation>
    <scope>NUCLEOTIDE SEQUENCE [LARGE SCALE GENOMIC DNA]</scope>
    <source>
        <strain evidence="8 9">20041</strain>
    </source>
</reference>
<dbReference type="PANTHER" id="PTHR43741">
    <property type="entry name" value="FMN-DEPENDENT NADH-AZOREDUCTASE 1"/>
    <property type="match status" value="1"/>
</dbReference>
<dbReference type="Pfam" id="PF02525">
    <property type="entry name" value="Flavodoxin_2"/>
    <property type="match status" value="1"/>
</dbReference>
<dbReference type="PATRIC" id="fig|330734.3.peg.1488"/>
<feature type="binding site" evidence="6">
    <location>
        <position position="9"/>
    </location>
    <ligand>
        <name>FMN</name>
        <dbReference type="ChEBI" id="CHEBI:58210"/>
    </ligand>
</feature>
<dbReference type="Gene3D" id="3.40.50.360">
    <property type="match status" value="1"/>
</dbReference>
<comment type="function">
    <text evidence="6">Also exhibits azoreductase activity. Catalyzes the reductive cleavage of the azo bond in aromatic azo compounds to the corresponding amines.</text>
</comment>
<organism evidence="8 9">
    <name type="scientific">Marinobacter psychrophilus</name>
    <dbReference type="NCBI Taxonomy" id="330734"/>
    <lineage>
        <taxon>Bacteria</taxon>
        <taxon>Pseudomonadati</taxon>
        <taxon>Pseudomonadota</taxon>
        <taxon>Gammaproteobacteria</taxon>
        <taxon>Pseudomonadales</taxon>
        <taxon>Marinobacteraceae</taxon>
        <taxon>Marinobacter</taxon>
    </lineage>
</organism>
<dbReference type="GO" id="GO:0016652">
    <property type="term" value="F:oxidoreductase activity, acting on NAD(P)H as acceptor"/>
    <property type="evidence" value="ECO:0007669"/>
    <property type="project" value="UniProtKB-UniRule"/>
</dbReference>
<evidence type="ECO:0000256" key="4">
    <source>
        <dbReference type="ARBA" id="ARBA00023027"/>
    </source>
</evidence>
<comment type="caution">
    <text evidence="6">Lacks conserved residue(s) required for the propagation of feature annotation.</text>
</comment>
<evidence type="ECO:0000313" key="9">
    <source>
        <dbReference type="Proteomes" id="UP000036406"/>
    </source>
</evidence>
<evidence type="ECO:0000256" key="6">
    <source>
        <dbReference type="HAMAP-Rule" id="MF_01216"/>
    </source>
</evidence>
<dbReference type="InterPro" id="IPR003680">
    <property type="entry name" value="Flavodoxin_fold"/>
</dbReference>